<dbReference type="RefSeq" id="XP_056866503.1">
    <property type="nucleotide sequence ID" value="XM_057010523.1"/>
</dbReference>
<dbReference type="KEGG" id="rsz:108856206"/>
<gene>
    <name evidence="3" type="primary">LOC108856206</name>
</gene>
<dbReference type="GeneID" id="108856206"/>
<sequence length="412" mass="47379">MSKEENSVSIPIDLINEIFSRLPAKSVARFSCLSKQWRDMLDRPYFKELFSTRSSARPRLLFLVKRDGCSCYFSSPQPHNLYENKSSSLVVTANFHMKLPKHMPTSNEKHAFGLFLLRVYKGLVICNPSTGQLALLPDKEGLSPIIYLLFDPVDKQFKVLSFNSYKPSLILTLGTGNDSWEEIYCPLYPLSTDGLPEGICINGFLYYFATQEINAVFSYPIVCFDVRSEEFKFIYIDFIRGRYSIKMINYKGKLGVVTLEYDYNPWDWDPNDSRGRKCSLKLCMSVLRDVDDPNSEWSEHVYTFRKTNQCVGCRNVSTLWENQIVAGDVSVVGVTATGDVVLCMEDASKPLYAFYLNIERKTLQRVEFRTANNEAFEKCSSKVILSVDHVEDLDFINMETRYDETPIYKLMA</sequence>
<dbReference type="PANTHER" id="PTHR31111">
    <property type="entry name" value="BNAA05G37150D PROTEIN-RELATED"/>
    <property type="match status" value="1"/>
</dbReference>
<keyword evidence="2" id="KW-1185">Reference proteome</keyword>
<feature type="domain" description="F-box" evidence="1">
    <location>
        <begin position="4"/>
        <end position="49"/>
    </location>
</feature>
<dbReference type="SMART" id="SM00256">
    <property type="entry name" value="FBOX"/>
    <property type="match status" value="1"/>
</dbReference>
<dbReference type="PROSITE" id="PS50181">
    <property type="entry name" value="FBOX"/>
    <property type="match status" value="1"/>
</dbReference>
<organism evidence="2 3">
    <name type="scientific">Raphanus sativus</name>
    <name type="common">Radish</name>
    <name type="synonym">Raphanus raphanistrum var. sativus</name>
    <dbReference type="NCBI Taxonomy" id="3726"/>
    <lineage>
        <taxon>Eukaryota</taxon>
        <taxon>Viridiplantae</taxon>
        <taxon>Streptophyta</taxon>
        <taxon>Embryophyta</taxon>
        <taxon>Tracheophyta</taxon>
        <taxon>Spermatophyta</taxon>
        <taxon>Magnoliopsida</taxon>
        <taxon>eudicotyledons</taxon>
        <taxon>Gunneridae</taxon>
        <taxon>Pentapetalae</taxon>
        <taxon>rosids</taxon>
        <taxon>malvids</taxon>
        <taxon>Brassicales</taxon>
        <taxon>Brassicaceae</taxon>
        <taxon>Brassiceae</taxon>
        <taxon>Raphanus</taxon>
    </lineage>
</organism>
<protein>
    <submittedName>
        <fullName evidence="3">F-box protein At5g42430</fullName>
    </submittedName>
</protein>
<evidence type="ECO:0000313" key="2">
    <source>
        <dbReference type="Proteomes" id="UP000504610"/>
    </source>
</evidence>
<dbReference type="InterPro" id="IPR017451">
    <property type="entry name" value="F-box-assoc_interact_dom"/>
</dbReference>
<dbReference type="InterPro" id="IPR001810">
    <property type="entry name" value="F-box_dom"/>
</dbReference>
<proteinExistence type="predicted"/>
<dbReference type="InterPro" id="IPR013187">
    <property type="entry name" value="F-box-assoc_dom_typ3"/>
</dbReference>
<dbReference type="AlphaFoldDB" id="A0A9W3DSD7"/>
<dbReference type="NCBIfam" id="TIGR01640">
    <property type="entry name" value="F_box_assoc_1"/>
    <property type="match status" value="1"/>
</dbReference>
<dbReference type="InterPro" id="IPR036047">
    <property type="entry name" value="F-box-like_dom_sf"/>
</dbReference>
<dbReference type="Gene3D" id="1.20.1280.50">
    <property type="match status" value="1"/>
</dbReference>
<name>A0A9W3DSD7_RAPSA</name>
<evidence type="ECO:0000313" key="3">
    <source>
        <dbReference type="RefSeq" id="XP_056866503.1"/>
    </source>
</evidence>
<dbReference type="CDD" id="cd22157">
    <property type="entry name" value="F-box_AtFBW1-like"/>
    <property type="match status" value="1"/>
</dbReference>
<dbReference type="Pfam" id="PF00646">
    <property type="entry name" value="F-box"/>
    <property type="match status" value="1"/>
</dbReference>
<dbReference type="Pfam" id="PF08268">
    <property type="entry name" value="FBA_3"/>
    <property type="match status" value="1"/>
</dbReference>
<reference evidence="2" key="1">
    <citation type="journal article" date="2019" name="Database">
        <title>The radish genome database (RadishGD): an integrated information resource for radish genomics.</title>
        <authorList>
            <person name="Yu H.J."/>
            <person name="Baek S."/>
            <person name="Lee Y.J."/>
            <person name="Cho A."/>
            <person name="Mun J.H."/>
        </authorList>
    </citation>
    <scope>NUCLEOTIDE SEQUENCE [LARGE SCALE GENOMIC DNA]</scope>
    <source>
        <strain evidence="2">cv. WK10039</strain>
    </source>
</reference>
<dbReference type="PANTHER" id="PTHR31111:SF137">
    <property type="entry name" value="F-BOX ONLY PROTEIN 12"/>
    <property type="match status" value="1"/>
</dbReference>
<evidence type="ECO:0000259" key="1">
    <source>
        <dbReference type="PROSITE" id="PS50181"/>
    </source>
</evidence>
<dbReference type="OrthoDB" id="1036621at2759"/>
<reference evidence="3" key="2">
    <citation type="submission" date="2025-08" db="UniProtKB">
        <authorList>
            <consortium name="RefSeq"/>
        </authorList>
    </citation>
    <scope>IDENTIFICATION</scope>
    <source>
        <tissue evidence="3">Leaf</tissue>
    </source>
</reference>
<dbReference type="SUPFAM" id="SSF81383">
    <property type="entry name" value="F-box domain"/>
    <property type="match status" value="1"/>
</dbReference>
<dbReference type="Proteomes" id="UP000504610">
    <property type="component" value="Chromosome 5"/>
</dbReference>
<accession>A0A9W3DSD7</accession>